<evidence type="ECO:0000256" key="9">
    <source>
        <dbReference type="ARBA" id="ARBA00044878"/>
    </source>
</evidence>
<evidence type="ECO:0000256" key="2">
    <source>
        <dbReference type="ARBA" id="ARBA00008335"/>
    </source>
</evidence>
<evidence type="ECO:0000256" key="19">
    <source>
        <dbReference type="ARBA" id="ARBA00044919"/>
    </source>
</evidence>
<evidence type="ECO:0000256" key="11">
    <source>
        <dbReference type="ARBA" id="ARBA00044884"/>
    </source>
</evidence>
<feature type="transmembrane region" description="Helical" evidence="25">
    <location>
        <begin position="108"/>
        <end position="131"/>
    </location>
</feature>
<comment type="catalytic activity">
    <reaction evidence="10">
        <text>L-alpha-aminoacyl-L-arginine(out) = L-alpha-aminoacyl-L-arginine(in)</text>
        <dbReference type="Rhea" id="RHEA:79367"/>
        <dbReference type="ChEBI" id="CHEBI:229968"/>
    </reaction>
</comment>
<evidence type="ECO:0000256" key="7">
    <source>
        <dbReference type="ARBA" id="ARBA00023228"/>
    </source>
</evidence>
<evidence type="ECO:0000256" key="14">
    <source>
        <dbReference type="ARBA" id="ARBA00044898"/>
    </source>
</evidence>
<evidence type="ECO:0000256" key="20">
    <source>
        <dbReference type="ARBA" id="ARBA00044924"/>
    </source>
</evidence>
<feature type="domain" description="Major facilitator superfamily (MFS) profile" evidence="26">
    <location>
        <begin position="34"/>
        <end position="437"/>
    </location>
</feature>
<reference evidence="27" key="1">
    <citation type="journal article" date="2024" name="Gigascience">
        <title>Chromosome-level genome of the poultry shaft louse Menopon gallinae provides insight into the host-switching and adaptive evolution of parasitic lice.</title>
        <authorList>
            <person name="Xu Y."/>
            <person name="Ma L."/>
            <person name="Liu S."/>
            <person name="Liang Y."/>
            <person name="Liu Q."/>
            <person name="He Z."/>
            <person name="Tian L."/>
            <person name="Duan Y."/>
            <person name="Cai W."/>
            <person name="Li H."/>
            <person name="Song F."/>
        </authorList>
    </citation>
    <scope>NUCLEOTIDE SEQUENCE</scope>
    <source>
        <strain evidence="27">Cailab_2023a</strain>
    </source>
</reference>
<dbReference type="InterPro" id="IPR052187">
    <property type="entry name" value="MFSD1"/>
</dbReference>
<evidence type="ECO:0000313" key="27">
    <source>
        <dbReference type="EMBL" id="KAL0274102.1"/>
    </source>
</evidence>
<feature type="transmembrane region" description="Helical" evidence="25">
    <location>
        <begin position="32"/>
        <end position="53"/>
    </location>
</feature>
<feature type="transmembrane region" description="Helical" evidence="25">
    <location>
        <begin position="299"/>
        <end position="316"/>
    </location>
</feature>
<comment type="function">
    <text evidence="23">Lysosomal dipeptide uniporter that selectively exports lysine, arginine or histidine-containing dipeptides with a net positive charge from the lysosome lumen into the cytosol. Could play a role in a specific type of protein O-glycosylation indirectly regulating macrophages migration and tissue invasion. Also essential for liver homeostasis.</text>
</comment>
<dbReference type="PANTHER" id="PTHR23512:SF3">
    <property type="entry name" value="MAJOR FACILITATOR SUPERFAMILY DOMAIN-CONTAINING PROTEIN 1"/>
    <property type="match status" value="1"/>
</dbReference>
<comment type="catalytic activity">
    <reaction evidence="20">
        <text>L-lysyl-glycine(out) = L-lysyl-glycine(in)</text>
        <dbReference type="Rhea" id="RHEA:79407"/>
        <dbReference type="ChEBI" id="CHEBI:191202"/>
    </reaction>
</comment>
<evidence type="ECO:0000256" key="25">
    <source>
        <dbReference type="SAM" id="Phobius"/>
    </source>
</evidence>
<feature type="transmembrane region" description="Helical" evidence="25">
    <location>
        <begin position="165"/>
        <end position="184"/>
    </location>
</feature>
<comment type="catalytic activity">
    <reaction evidence="14">
        <text>L-aspartyl-L-lysine(out) = L-aspartyl-L-lysine(in)</text>
        <dbReference type="Rhea" id="RHEA:79411"/>
        <dbReference type="ChEBI" id="CHEBI:229953"/>
    </reaction>
</comment>
<comment type="catalytic activity">
    <reaction evidence="16">
        <text>L-lysyl-L-lysine(out) = L-lysyl-L-lysine(in)</text>
        <dbReference type="Rhea" id="RHEA:79403"/>
        <dbReference type="ChEBI" id="CHEBI:229956"/>
    </reaction>
</comment>
<dbReference type="PANTHER" id="PTHR23512">
    <property type="entry name" value="MAJOR FACILITATOR SUPERFAMILY DOMAIN-CONTAINING PROTEIN 1"/>
    <property type="match status" value="1"/>
</dbReference>
<dbReference type="AlphaFoldDB" id="A0AAW2HXC4"/>
<evidence type="ECO:0000256" key="15">
    <source>
        <dbReference type="ARBA" id="ARBA00044899"/>
    </source>
</evidence>
<evidence type="ECO:0000256" key="6">
    <source>
        <dbReference type="ARBA" id="ARBA00023136"/>
    </source>
</evidence>
<evidence type="ECO:0000256" key="5">
    <source>
        <dbReference type="ARBA" id="ARBA00022989"/>
    </source>
</evidence>
<dbReference type="EMBL" id="JARGDH010000003">
    <property type="protein sequence ID" value="KAL0274102.1"/>
    <property type="molecule type" value="Genomic_DNA"/>
</dbReference>
<evidence type="ECO:0000259" key="26">
    <source>
        <dbReference type="PROSITE" id="PS50850"/>
    </source>
</evidence>
<feature type="transmembrane region" description="Helical" evidence="25">
    <location>
        <begin position="204"/>
        <end position="226"/>
    </location>
</feature>
<dbReference type="InterPro" id="IPR020846">
    <property type="entry name" value="MFS_dom"/>
</dbReference>
<feature type="transmembrane region" description="Helical" evidence="25">
    <location>
        <begin position="73"/>
        <end position="96"/>
    </location>
</feature>
<evidence type="ECO:0000256" key="24">
    <source>
        <dbReference type="ARBA" id="ARBA00046376"/>
    </source>
</evidence>
<sequence>MDDSEENQPESDNLNGTDAGKKGLSCCDTQSLLYRLLGLMCMCLLGFGSYFCYDGPGALREHFESDMNLKTSQFVLLYAWYSWPSVVLCFIGGFLIDRVFGIRLGTSIFAGLVVLGQLVFALGAVFNAFWLLIVGRFIFGIGAESLAVAQNYYAVLWFKGKELNMVFGFQLSFARLGSTVNFMVMEPIYTWVGQYYKGHMCTAISLFIAGSTCIVSFVCAIILAWMDKKYEKTSKRASSQNSSEVISLKDVKDFPATFWMISIICVAYYAAIFPFVALGKVFFERKFDFDPNAANQVNSFVYLISILTSPIMGLLVDKTGRNVFWVFISILFSIGSHSILAFTFLNPFIGTSALGVAYSMLASALWPMVAIVIPEYQLGTAYGITQSVQNLGLAVITMMTGSIVDNGGYLLLEVFFLAWLCVSLITIIIIWIYDSLKSGVLNMSVKEREIYEANKLAGDVLEREKLLASGSMSDNPPHNMSQPQSDFHIRNRYLSRIGATLPSHYNGMTRNPPYRALR</sequence>
<comment type="catalytic activity">
    <reaction evidence="11">
        <text>L-alpha-aminoacyl-L-histidine(out) = L-alpha-aminoacyl-L-histidine(in)</text>
        <dbReference type="Rhea" id="RHEA:79375"/>
        <dbReference type="ChEBI" id="CHEBI:229967"/>
    </reaction>
</comment>
<dbReference type="Gene3D" id="1.20.1250.20">
    <property type="entry name" value="MFS general substrate transporter like domains"/>
    <property type="match status" value="2"/>
</dbReference>
<dbReference type="CDD" id="cd17340">
    <property type="entry name" value="MFS_MFSD1"/>
    <property type="match status" value="1"/>
</dbReference>
<comment type="catalytic activity">
    <reaction evidence="18">
        <text>L-histidyl-L-alpha-amino acid(out) = L-histidyl-L-alpha-amino acid(in)</text>
        <dbReference type="Rhea" id="RHEA:79379"/>
        <dbReference type="ChEBI" id="CHEBI:229964"/>
    </reaction>
</comment>
<feature type="transmembrane region" description="Helical" evidence="25">
    <location>
        <begin position="388"/>
        <end position="404"/>
    </location>
</feature>
<comment type="subcellular location">
    <subcellularLocation>
        <location evidence="1">Lysosome membrane</location>
        <topology evidence="1">Multi-pass membrane protein</topology>
    </subcellularLocation>
</comment>
<keyword evidence="3" id="KW-0813">Transport</keyword>
<dbReference type="Pfam" id="PF07690">
    <property type="entry name" value="MFS_1"/>
    <property type="match status" value="1"/>
</dbReference>
<keyword evidence="4 25" id="KW-0812">Transmembrane</keyword>
<keyword evidence="6 25" id="KW-0472">Membrane</keyword>
<evidence type="ECO:0000256" key="18">
    <source>
        <dbReference type="ARBA" id="ARBA00044912"/>
    </source>
</evidence>
<evidence type="ECO:0000256" key="1">
    <source>
        <dbReference type="ARBA" id="ARBA00004155"/>
    </source>
</evidence>
<evidence type="ECO:0000256" key="21">
    <source>
        <dbReference type="ARBA" id="ARBA00044985"/>
    </source>
</evidence>
<evidence type="ECO:0000256" key="17">
    <source>
        <dbReference type="ARBA" id="ARBA00044903"/>
    </source>
</evidence>
<organism evidence="27">
    <name type="scientific">Menopon gallinae</name>
    <name type="common">poultry shaft louse</name>
    <dbReference type="NCBI Taxonomy" id="328185"/>
    <lineage>
        <taxon>Eukaryota</taxon>
        <taxon>Metazoa</taxon>
        <taxon>Ecdysozoa</taxon>
        <taxon>Arthropoda</taxon>
        <taxon>Hexapoda</taxon>
        <taxon>Insecta</taxon>
        <taxon>Pterygota</taxon>
        <taxon>Neoptera</taxon>
        <taxon>Paraneoptera</taxon>
        <taxon>Psocodea</taxon>
        <taxon>Troctomorpha</taxon>
        <taxon>Phthiraptera</taxon>
        <taxon>Amblycera</taxon>
        <taxon>Menoponidae</taxon>
        <taxon>Menopon</taxon>
    </lineage>
</organism>
<comment type="catalytic activity">
    <reaction evidence="15">
        <text>L-arginyl-L-alpha-amino acid(out) = L-arginyl-L-alpha-amino acid(in)</text>
        <dbReference type="Rhea" id="RHEA:79371"/>
        <dbReference type="ChEBI" id="CHEBI:84315"/>
    </reaction>
</comment>
<comment type="subunit">
    <text evidence="24">Homodimer. Interacts with lysosomal protein GLMP (via lumenal domain); the interaction starts while both proteins are still in the endoplasmic reticulum and is required for stabilization of MFSD1 in lysosomes but has no direct effect on its targeting to lysosomes or transporter activity.</text>
</comment>
<evidence type="ECO:0000256" key="22">
    <source>
        <dbReference type="ARBA" id="ARBA00045018"/>
    </source>
</evidence>
<evidence type="ECO:0000256" key="12">
    <source>
        <dbReference type="ARBA" id="ARBA00044891"/>
    </source>
</evidence>
<comment type="caution">
    <text evidence="27">The sequence shown here is derived from an EMBL/GenBank/DDBJ whole genome shotgun (WGS) entry which is preliminary data.</text>
</comment>
<dbReference type="SUPFAM" id="SSF103473">
    <property type="entry name" value="MFS general substrate transporter"/>
    <property type="match status" value="1"/>
</dbReference>
<comment type="similarity">
    <text evidence="2">Belongs to the major facilitator superfamily.</text>
</comment>
<evidence type="ECO:0000256" key="4">
    <source>
        <dbReference type="ARBA" id="ARBA00022692"/>
    </source>
</evidence>
<comment type="catalytic activity">
    <reaction evidence="12">
        <text>L-lysyl-L-alpha-amino acid(out) = L-lysyl-L-alpha-amino acid(in)</text>
        <dbReference type="Rhea" id="RHEA:79387"/>
        <dbReference type="ChEBI" id="CHEBI:229965"/>
    </reaction>
</comment>
<keyword evidence="7" id="KW-0458">Lysosome</keyword>
<comment type="catalytic activity">
    <reaction evidence="13">
        <text>L-alpha-aminoacyl-L-lysine(out) = L-alpha-aminoacyl-L-lysine(in)</text>
        <dbReference type="Rhea" id="RHEA:79383"/>
        <dbReference type="ChEBI" id="CHEBI:229966"/>
    </reaction>
</comment>
<evidence type="ECO:0000256" key="10">
    <source>
        <dbReference type="ARBA" id="ARBA00044881"/>
    </source>
</evidence>
<feature type="transmembrane region" description="Helical" evidence="25">
    <location>
        <begin position="258"/>
        <end position="279"/>
    </location>
</feature>
<evidence type="ECO:0000256" key="23">
    <source>
        <dbReference type="ARBA" id="ARBA00045709"/>
    </source>
</evidence>
<dbReference type="PROSITE" id="PS50850">
    <property type="entry name" value="MFS"/>
    <property type="match status" value="1"/>
</dbReference>
<evidence type="ECO:0000256" key="13">
    <source>
        <dbReference type="ARBA" id="ARBA00044893"/>
    </source>
</evidence>
<dbReference type="InterPro" id="IPR011701">
    <property type="entry name" value="MFS"/>
</dbReference>
<dbReference type="GO" id="GO:0005765">
    <property type="term" value="C:lysosomal membrane"/>
    <property type="evidence" value="ECO:0007669"/>
    <property type="project" value="UniProtKB-SubCell"/>
</dbReference>
<name>A0AAW2HXC4_9NEOP</name>
<comment type="catalytic activity">
    <reaction evidence="19">
        <text>L-alanyl-L-lysine(out) = L-alanyl-L-lysine(in)</text>
        <dbReference type="Rhea" id="RHEA:79415"/>
        <dbReference type="ChEBI" id="CHEBI:192470"/>
    </reaction>
</comment>
<feature type="transmembrane region" description="Helical" evidence="25">
    <location>
        <begin position="137"/>
        <end position="158"/>
    </location>
</feature>
<comment type="catalytic activity">
    <reaction evidence="17">
        <text>L-arginyl-glycine(out) = L-arginyl-glycine(in)</text>
        <dbReference type="Rhea" id="RHEA:79391"/>
        <dbReference type="ChEBI" id="CHEBI:229955"/>
    </reaction>
</comment>
<evidence type="ECO:0000256" key="16">
    <source>
        <dbReference type="ARBA" id="ARBA00044900"/>
    </source>
</evidence>
<comment type="catalytic activity">
    <reaction evidence="9">
        <text>L-histidyl-glycine(out) = L-histidyl-glycine(in)</text>
        <dbReference type="Rhea" id="RHEA:79395"/>
        <dbReference type="ChEBI" id="CHEBI:229957"/>
    </reaction>
</comment>
<protein>
    <recommendedName>
        <fullName evidence="21">Lysosomal dipeptide transporter MFSD1</fullName>
    </recommendedName>
    <alternativeName>
        <fullName evidence="22">Major facilitator superfamily domain-containing protein 1</fullName>
    </alternativeName>
</protein>
<keyword evidence="5 25" id="KW-1133">Transmembrane helix</keyword>
<feature type="transmembrane region" description="Helical" evidence="25">
    <location>
        <begin position="323"/>
        <end position="344"/>
    </location>
</feature>
<accession>A0AAW2HXC4</accession>
<feature type="transmembrane region" description="Helical" evidence="25">
    <location>
        <begin position="410"/>
        <end position="433"/>
    </location>
</feature>
<comment type="catalytic activity">
    <reaction evidence="8">
        <text>L-lysyl-L-alanine(out) = L-lysyl-L-alanine(in)</text>
        <dbReference type="Rhea" id="RHEA:79399"/>
        <dbReference type="ChEBI" id="CHEBI:229954"/>
    </reaction>
</comment>
<evidence type="ECO:0000256" key="3">
    <source>
        <dbReference type="ARBA" id="ARBA00022448"/>
    </source>
</evidence>
<dbReference type="InterPro" id="IPR036259">
    <property type="entry name" value="MFS_trans_sf"/>
</dbReference>
<feature type="transmembrane region" description="Helical" evidence="25">
    <location>
        <begin position="356"/>
        <end position="376"/>
    </location>
</feature>
<dbReference type="GO" id="GO:0022857">
    <property type="term" value="F:transmembrane transporter activity"/>
    <property type="evidence" value="ECO:0007669"/>
    <property type="project" value="InterPro"/>
</dbReference>
<evidence type="ECO:0000256" key="8">
    <source>
        <dbReference type="ARBA" id="ARBA00044876"/>
    </source>
</evidence>
<gene>
    <name evidence="27" type="ORF">PYX00_006612</name>
</gene>
<proteinExistence type="inferred from homology"/>